<feature type="domain" description="Glycosyltransferase 2-like" evidence="1">
    <location>
        <begin position="5"/>
        <end position="129"/>
    </location>
</feature>
<evidence type="ECO:0000313" key="2">
    <source>
        <dbReference type="EMBL" id="RKH47319.1"/>
    </source>
</evidence>
<proteinExistence type="predicted"/>
<keyword evidence="3" id="KW-1185">Reference proteome</keyword>
<dbReference type="GO" id="GO:0016740">
    <property type="term" value="F:transferase activity"/>
    <property type="evidence" value="ECO:0007669"/>
    <property type="project" value="UniProtKB-KW"/>
</dbReference>
<dbReference type="InterPro" id="IPR029044">
    <property type="entry name" value="Nucleotide-diphossugar_trans"/>
</dbReference>
<gene>
    <name evidence="2" type="ORF">D7X12_03015</name>
</gene>
<dbReference type="SUPFAM" id="SSF53448">
    <property type="entry name" value="Nucleotide-diphospho-sugar transferases"/>
    <property type="match status" value="1"/>
</dbReference>
<dbReference type="InterPro" id="IPR001173">
    <property type="entry name" value="Glyco_trans_2-like"/>
</dbReference>
<sequence length="245" mass="27058">MKVCAVIPVYNHGEAVGAVVKAVRGHGLPCVLVDDGSEPGCAAVMDGLAREDSAGVEVVRLPQNEGKGGAMMAGLRAAKERGYSHALQIDADGQHDASDIPRFLELAKASPDTLVCGTPVYDESVPKGRLYGRYATHIWVWINTLSFAIRDSMCGFRVYPLAPTVALIDSVRIGKRMDFDVEVLVRLFWRGMRILNQPTKVRYPTDGISHFDVLWDNVRISGMHARLFFGMLVRLPLLLWRKVAR</sequence>
<evidence type="ECO:0000313" key="3">
    <source>
        <dbReference type="Proteomes" id="UP000273405"/>
    </source>
</evidence>
<dbReference type="Proteomes" id="UP000273405">
    <property type="component" value="Unassembled WGS sequence"/>
</dbReference>
<dbReference type="Gene3D" id="3.90.550.10">
    <property type="entry name" value="Spore Coat Polysaccharide Biosynthesis Protein SpsA, Chain A"/>
    <property type="match status" value="1"/>
</dbReference>
<comment type="caution">
    <text evidence="2">The sequence shown here is derived from an EMBL/GenBank/DDBJ whole genome shotgun (WGS) entry which is preliminary data.</text>
</comment>
<dbReference type="Pfam" id="PF00535">
    <property type="entry name" value="Glycos_transf_2"/>
    <property type="match status" value="1"/>
</dbReference>
<keyword evidence="2" id="KW-0808">Transferase</keyword>
<dbReference type="AlphaFoldDB" id="A0A3A8NV26"/>
<accession>A0A3A8NV26</accession>
<evidence type="ECO:0000259" key="1">
    <source>
        <dbReference type="Pfam" id="PF00535"/>
    </source>
</evidence>
<reference evidence="3" key="1">
    <citation type="submission" date="2018-09" db="EMBL/GenBank/DDBJ databases">
        <authorList>
            <person name="Livingstone P.G."/>
            <person name="Whitworth D.E."/>
        </authorList>
    </citation>
    <scope>NUCLEOTIDE SEQUENCE [LARGE SCALE GENOMIC DNA]</scope>
    <source>
        <strain evidence="3">CA040B</strain>
    </source>
</reference>
<dbReference type="EMBL" id="RAWG01000012">
    <property type="protein sequence ID" value="RKH47319.1"/>
    <property type="molecule type" value="Genomic_DNA"/>
</dbReference>
<organism evidence="2 3">
    <name type="scientific">Corallococcus sicarius</name>
    <dbReference type="NCBI Taxonomy" id="2316726"/>
    <lineage>
        <taxon>Bacteria</taxon>
        <taxon>Pseudomonadati</taxon>
        <taxon>Myxococcota</taxon>
        <taxon>Myxococcia</taxon>
        <taxon>Myxococcales</taxon>
        <taxon>Cystobacterineae</taxon>
        <taxon>Myxococcaceae</taxon>
        <taxon>Corallococcus</taxon>
    </lineage>
</organism>
<dbReference type="PANTHER" id="PTHR10859:SF91">
    <property type="entry name" value="DOLICHYL-PHOSPHATE BETA-GLUCOSYLTRANSFERASE"/>
    <property type="match status" value="1"/>
</dbReference>
<name>A0A3A8NV26_9BACT</name>
<dbReference type="GO" id="GO:0006487">
    <property type="term" value="P:protein N-linked glycosylation"/>
    <property type="evidence" value="ECO:0007669"/>
    <property type="project" value="TreeGrafter"/>
</dbReference>
<dbReference type="CDD" id="cd04179">
    <property type="entry name" value="DPM_DPG-synthase_like"/>
    <property type="match status" value="1"/>
</dbReference>
<protein>
    <submittedName>
        <fullName evidence="2">Glycosyltransferase family 2 protein</fullName>
    </submittedName>
</protein>
<dbReference type="RefSeq" id="WP_120623755.1">
    <property type="nucleotide sequence ID" value="NZ_RAWG01000012.1"/>
</dbReference>
<dbReference type="PANTHER" id="PTHR10859">
    <property type="entry name" value="GLYCOSYL TRANSFERASE"/>
    <property type="match status" value="1"/>
</dbReference>
<dbReference type="OrthoDB" id="9810303at2"/>